<accession>A0A2S2DIX7</accession>
<dbReference type="RefSeq" id="WP_109345685.1">
    <property type="nucleotide sequence ID" value="NZ_CP029343.1"/>
</dbReference>
<evidence type="ECO:0000313" key="1">
    <source>
        <dbReference type="EMBL" id="AWL05343.1"/>
    </source>
</evidence>
<dbReference type="EMBL" id="CP029343">
    <property type="protein sequence ID" value="AWL05343.1"/>
    <property type="molecule type" value="Genomic_DNA"/>
</dbReference>
<keyword evidence="2" id="KW-1185">Reference proteome</keyword>
<name>A0A2S2DIX7_9BURK</name>
<protein>
    <submittedName>
        <fullName evidence="1">Uncharacterized protein</fullName>
    </submittedName>
</protein>
<dbReference type="Proteomes" id="UP000245820">
    <property type="component" value="Chromosome"/>
</dbReference>
<dbReference type="AlphaFoldDB" id="A0A2S2DIX7"/>
<dbReference type="OrthoDB" id="5193828at2"/>
<gene>
    <name evidence="1" type="ORF">DIR46_13480</name>
</gene>
<sequence>MKIRFIVMTALLGVSATGSSQVLSPDGYGKIQFGQRLDQVERKLGQRATPRPLDPSCPIVRFKRYPQVSFMVENGVIVRADAKTVVRNSAGITARMSARDALRHQPALRSELHKYDEQGQVLVLPKGENKAMIFEASKGKLTTMRAGIKPAVDYVEGCG</sequence>
<evidence type="ECO:0000313" key="2">
    <source>
        <dbReference type="Proteomes" id="UP000245820"/>
    </source>
</evidence>
<dbReference type="KEGG" id="mtim:DIR46_13480"/>
<proteinExistence type="predicted"/>
<reference evidence="1 2" key="1">
    <citation type="submission" date="2018-05" db="EMBL/GenBank/DDBJ databases">
        <title>Complete genome sequence of Massilia oculi sp. nov. CCUG 43427T (=DSM 26321T), the type strain of M. oculi, and comparison with genome sequences of other Massilia strains.</title>
        <authorList>
            <person name="Zhu B."/>
        </authorList>
    </citation>
    <scope>NUCLEOTIDE SEQUENCE [LARGE SCALE GENOMIC DNA]</scope>
    <source>
        <strain evidence="1 2">CCUG 43427</strain>
    </source>
</reference>
<organism evidence="1 2">
    <name type="scientific">Massilia oculi</name>
    <dbReference type="NCBI Taxonomy" id="945844"/>
    <lineage>
        <taxon>Bacteria</taxon>
        <taxon>Pseudomonadati</taxon>
        <taxon>Pseudomonadota</taxon>
        <taxon>Betaproteobacteria</taxon>
        <taxon>Burkholderiales</taxon>
        <taxon>Oxalobacteraceae</taxon>
        <taxon>Telluria group</taxon>
        <taxon>Massilia</taxon>
    </lineage>
</organism>